<comment type="caution">
    <text evidence="1">The sequence shown here is derived from an EMBL/GenBank/DDBJ whole genome shotgun (WGS) entry which is preliminary data.</text>
</comment>
<evidence type="ECO:0000313" key="1">
    <source>
        <dbReference type="EMBL" id="KAI0037878.1"/>
    </source>
</evidence>
<sequence length="154" mass="16231">MGEGDGSHSPRQGELSHPGRDATPAAPTRASPPATAHLAPAVDEDLAQREPALYATSLLDGQLKRFYPVPTSTARNSTAYARKSITAALPAYELCGVGEENGKPCGTSPEGHPAPTSDARDTPHHWTTRHKFKIPALGIFGAESASESHKRKTG</sequence>
<organism evidence="1 2">
    <name type="scientific">Auriscalpium vulgare</name>
    <dbReference type="NCBI Taxonomy" id="40419"/>
    <lineage>
        <taxon>Eukaryota</taxon>
        <taxon>Fungi</taxon>
        <taxon>Dikarya</taxon>
        <taxon>Basidiomycota</taxon>
        <taxon>Agaricomycotina</taxon>
        <taxon>Agaricomycetes</taxon>
        <taxon>Russulales</taxon>
        <taxon>Auriscalpiaceae</taxon>
        <taxon>Auriscalpium</taxon>
    </lineage>
</organism>
<dbReference type="Proteomes" id="UP000814033">
    <property type="component" value="Unassembled WGS sequence"/>
</dbReference>
<accession>A0ACB8R1K7</accession>
<reference evidence="1" key="1">
    <citation type="submission" date="2021-02" db="EMBL/GenBank/DDBJ databases">
        <authorList>
            <consortium name="DOE Joint Genome Institute"/>
            <person name="Ahrendt S."/>
            <person name="Looney B.P."/>
            <person name="Miyauchi S."/>
            <person name="Morin E."/>
            <person name="Drula E."/>
            <person name="Courty P.E."/>
            <person name="Chicoki N."/>
            <person name="Fauchery L."/>
            <person name="Kohler A."/>
            <person name="Kuo A."/>
            <person name="Labutti K."/>
            <person name="Pangilinan J."/>
            <person name="Lipzen A."/>
            <person name="Riley R."/>
            <person name="Andreopoulos W."/>
            <person name="He G."/>
            <person name="Johnson J."/>
            <person name="Barry K.W."/>
            <person name="Grigoriev I.V."/>
            <person name="Nagy L."/>
            <person name="Hibbett D."/>
            <person name="Henrissat B."/>
            <person name="Matheny P.B."/>
            <person name="Labbe J."/>
            <person name="Martin F."/>
        </authorList>
    </citation>
    <scope>NUCLEOTIDE SEQUENCE</scope>
    <source>
        <strain evidence="1">FP105234-sp</strain>
    </source>
</reference>
<proteinExistence type="predicted"/>
<gene>
    <name evidence="1" type="ORF">FA95DRAFT_1613809</name>
</gene>
<evidence type="ECO:0000313" key="2">
    <source>
        <dbReference type="Proteomes" id="UP000814033"/>
    </source>
</evidence>
<reference evidence="1" key="2">
    <citation type="journal article" date="2022" name="New Phytol.">
        <title>Evolutionary transition to the ectomycorrhizal habit in the genomes of a hyperdiverse lineage of mushroom-forming fungi.</title>
        <authorList>
            <person name="Looney B."/>
            <person name="Miyauchi S."/>
            <person name="Morin E."/>
            <person name="Drula E."/>
            <person name="Courty P.E."/>
            <person name="Kohler A."/>
            <person name="Kuo A."/>
            <person name="LaButti K."/>
            <person name="Pangilinan J."/>
            <person name="Lipzen A."/>
            <person name="Riley R."/>
            <person name="Andreopoulos W."/>
            <person name="He G."/>
            <person name="Johnson J."/>
            <person name="Nolan M."/>
            <person name="Tritt A."/>
            <person name="Barry K.W."/>
            <person name="Grigoriev I.V."/>
            <person name="Nagy L.G."/>
            <person name="Hibbett D."/>
            <person name="Henrissat B."/>
            <person name="Matheny P.B."/>
            <person name="Labbe J."/>
            <person name="Martin F.M."/>
        </authorList>
    </citation>
    <scope>NUCLEOTIDE SEQUENCE</scope>
    <source>
        <strain evidence="1">FP105234-sp</strain>
    </source>
</reference>
<protein>
    <submittedName>
        <fullName evidence="1">Uncharacterized protein</fullName>
    </submittedName>
</protein>
<name>A0ACB8R1K7_9AGAM</name>
<dbReference type="EMBL" id="MU276677">
    <property type="protein sequence ID" value="KAI0037878.1"/>
    <property type="molecule type" value="Genomic_DNA"/>
</dbReference>
<keyword evidence="2" id="KW-1185">Reference proteome</keyword>